<organism evidence="4 5">
    <name type="scientific">Branchiostoma floridae</name>
    <name type="common">Florida lancelet</name>
    <name type="synonym">Amphioxus</name>
    <dbReference type="NCBI Taxonomy" id="7739"/>
    <lineage>
        <taxon>Eukaryota</taxon>
        <taxon>Metazoa</taxon>
        <taxon>Chordata</taxon>
        <taxon>Cephalochordata</taxon>
        <taxon>Leptocardii</taxon>
        <taxon>Amphioxiformes</taxon>
        <taxon>Branchiostomatidae</taxon>
        <taxon>Branchiostoma</taxon>
    </lineage>
</organism>
<gene>
    <name evidence="5" type="primary">LOC118421818</name>
</gene>
<dbReference type="OMA" id="MIGNESS"/>
<evidence type="ECO:0000256" key="1">
    <source>
        <dbReference type="SAM" id="SignalP"/>
    </source>
</evidence>
<dbReference type="RefSeq" id="XP_035685212.1">
    <property type="nucleotide sequence ID" value="XM_035829319.1"/>
</dbReference>
<feature type="domain" description="Cation channel sperm-associated auxiliary subunit beta N-terminal" evidence="2">
    <location>
        <begin position="48"/>
        <end position="149"/>
    </location>
</feature>
<feature type="chain" id="PRO_5039911837" evidence="1">
    <location>
        <begin position="18"/>
        <end position="478"/>
    </location>
</feature>
<keyword evidence="4" id="KW-1185">Reference proteome</keyword>
<name>A0A9J7LMA5_BRAFL</name>
<keyword evidence="1" id="KW-0732">Signal</keyword>
<evidence type="ECO:0000313" key="4">
    <source>
        <dbReference type="Proteomes" id="UP000001554"/>
    </source>
</evidence>
<dbReference type="PANTHER" id="PTHR14705:SF0">
    <property type="entry name" value="CATION CHANNEL SPERM-ASSOCIATED AUXILIARY SUBUNIT BETA"/>
    <property type="match status" value="1"/>
</dbReference>
<dbReference type="GO" id="GO:0036128">
    <property type="term" value="C:CatSper complex"/>
    <property type="evidence" value="ECO:0007669"/>
    <property type="project" value="InterPro"/>
</dbReference>
<dbReference type="GeneID" id="118421818"/>
<evidence type="ECO:0000259" key="2">
    <source>
        <dbReference type="Pfam" id="PF21541"/>
    </source>
</evidence>
<dbReference type="AlphaFoldDB" id="A0A9J7LMA5"/>
<dbReference type="KEGG" id="bfo:118421818"/>
<dbReference type="Proteomes" id="UP000001554">
    <property type="component" value="Chromosome 8"/>
</dbReference>
<feature type="domain" description="Cation channel sperm-associated auxiliary subunit beta 2nd" evidence="3">
    <location>
        <begin position="178"/>
        <end position="471"/>
    </location>
</feature>
<dbReference type="Pfam" id="PF21541">
    <property type="entry name" value="CATSPERB_1st"/>
    <property type="match status" value="1"/>
</dbReference>
<evidence type="ECO:0000313" key="5">
    <source>
        <dbReference type="RefSeq" id="XP_035685212.1"/>
    </source>
</evidence>
<reference evidence="4" key="1">
    <citation type="journal article" date="2020" name="Nat. Ecol. Evol.">
        <title>Deeply conserved synteny resolves early events in vertebrate evolution.</title>
        <authorList>
            <person name="Simakov O."/>
            <person name="Marletaz F."/>
            <person name="Yue J.X."/>
            <person name="O'Connell B."/>
            <person name="Jenkins J."/>
            <person name="Brandt A."/>
            <person name="Calef R."/>
            <person name="Tung C.H."/>
            <person name="Huang T.K."/>
            <person name="Schmutz J."/>
            <person name="Satoh N."/>
            <person name="Yu J.K."/>
            <person name="Putnam N.H."/>
            <person name="Green R.E."/>
            <person name="Rokhsar D.S."/>
        </authorList>
    </citation>
    <scope>NUCLEOTIDE SEQUENCE [LARGE SCALE GENOMIC DNA]</scope>
    <source>
        <strain evidence="4">S238N-H82</strain>
    </source>
</reference>
<dbReference type="Pfam" id="PF21548">
    <property type="entry name" value="CATSPERB_2nd"/>
    <property type="match status" value="1"/>
</dbReference>
<feature type="signal peptide" evidence="1">
    <location>
        <begin position="1"/>
        <end position="17"/>
    </location>
</feature>
<dbReference type="Gene3D" id="2.130.10.10">
    <property type="entry name" value="YVTN repeat-like/Quinoprotein amine dehydrogenase"/>
    <property type="match status" value="1"/>
</dbReference>
<dbReference type="PANTHER" id="PTHR14705">
    <property type="entry name" value="CATION CHANNEL SPERM-ASSOCIATED PROTEIN SUBUNIT BETA"/>
    <property type="match status" value="1"/>
</dbReference>
<reference evidence="5" key="2">
    <citation type="submission" date="2025-08" db="UniProtKB">
        <authorList>
            <consortium name="RefSeq"/>
        </authorList>
    </citation>
    <scope>IDENTIFICATION</scope>
    <source>
        <strain evidence="5">S238N-H82</strain>
        <tissue evidence="5">Testes</tissue>
    </source>
</reference>
<dbReference type="InterPro" id="IPR028748">
    <property type="entry name" value="CATSPERB"/>
</dbReference>
<dbReference type="InterPro" id="IPR048786">
    <property type="entry name" value="CATSPERB_N"/>
</dbReference>
<dbReference type="OrthoDB" id="2159869at2759"/>
<protein>
    <submittedName>
        <fullName evidence="5">Cation channel sperm-associated protein subunit beta-like</fullName>
    </submittedName>
</protein>
<sequence>MMGAATVFICTFMCAVCLPVGAAVSNDDYRFVMWTDETLDGNTTMSNTLIVQGENLTVYCWLTDPTNDTLATRQALFDTYIALNQAPSLTIYNRTWSQTFHFPSTNESKSWELTIPTTEFSHQDKTPTEQWRVSLALGHRNFLTQGSLLLVQREPILHWLLGDRLPAPPVLWEKETDQLVITKSPCSPDVAVLGVAENNFTSAGVILGVTYHHFRENYTTWFNMTQNPSLCNITTDCSLLRLVDFLLTNRHLLLLTNQGLYVSSDLIGWDSLAQVQFLSTSINSLMSAVFQAGNVSRANTRLWNTPECESVTPGYTPADHVIITHHPPVGSEINNTSYYSTAPYTTWETLAPNSGAAVVSAAYDIQKDNFVILKQTQDGPRVTVVSRTGGGGQLYPPAEFPPSFTPSGLAFHPVNHFLYAYGSQVFVSLDGGSSFDPILSLPVGQSVSSFDADVHHGTVAMVTGEGDIFYGTADDHAQ</sequence>
<accession>A0A9J7LMA5</accession>
<evidence type="ECO:0000259" key="3">
    <source>
        <dbReference type="Pfam" id="PF21548"/>
    </source>
</evidence>
<dbReference type="InterPro" id="IPR048788">
    <property type="entry name" value="CATSPERB_2nd"/>
</dbReference>
<dbReference type="InterPro" id="IPR015943">
    <property type="entry name" value="WD40/YVTN_repeat-like_dom_sf"/>
</dbReference>
<dbReference type="SUPFAM" id="SSF110296">
    <property type="entry name" value="Oligoxyloglucan reducing end-specific cellobiohydrolase"/>
    <property type="match status" value="1"/>
</dbReference>
<proteinExistence type="predicted"/>